<feature type="transmembrane region" description="Helical" evidence="12">
    <location>
        <begin position="524"/>
        <end position="552"/>
    </location>
</feature>
<gene>
    <name evidence="13" type="ORF">BEMITA_LOCUS6633</name>
</gene>
<evidence type="ECO:0000256" key="8">
    <source>
        <dbReference type="ARBA" id="ARBA00023180"/>
    </source>
</evidence>
<dbReference type="SUPFAM" id="SSF161070">
    <property type="entry name" value="SNF-like"/>
    <property type="match status" value="1"/>
</dbReference>
<feature type="binding site" evidence="9">
    <location>
        <position position="111"/>
    </location>
    <ligand>
        <name>Na(+)</name>
        <dbReference type="ChEBI" id="CHEBI:29101"/>
        <label>1</label>
    </ligand>
</feature>
<dbReference type="NCBIfam" id="NF037979">
    <property type="entry name" value="Na_transp"/>
    <property type="match status" value="1"/>
</dbReference>
<sequence length="735" mass="82259">MANTAHLVRRQSSRDLNPQRSLDRLELKEMRTRLVDKVENGTVSPLVTRSYGTTNIAFDDSSPNSNAILKPTVPTDLKGSVEGKAIFRPDSNEEERESWDSKLTFLLATVGYAVGLGNVWRFPYLAQKNGGGVFLIPYFVMLAIEGIPIFYLELAIGQRLRKGAIGVWNQVSPYLGGIGISSAVVSFNVALYYNTIIAWCLFYFVQSFQSKLPWSECPNRFLPNGTYYPEPECVTSTPTQYFWYRTTLQISEDINTPSTFNWKIALSLVIAWVLVYLCMIKGIANSTKIVYVTAIFPYVVLIIYFFRGITLHGCMDGIWHLFSPKWSKLADPVVWLEAGTQIFFSLGLAFGGLIAFSSYNPVNNNCYRDAITVSLTNCFTSMFAGVVVFSIIGFKATMSYEKCLEERNATLYAVFGHASIYLDPNNLPAERSRVSIPSSTEYAIMPELPECNLQKELDNTASGTGLAFIIFTEAINQFPAAQVWAILFFLMLFTLGIDSQFGTLEGVITSITDMKLFPNLPKQYVTGGLCCMCAVLAMSFAHGAGNYVFILFDSFSGNFPLLIIAFFECIAVAYVYGLKRFADDIELMTGSRPGLYWMICWKYISPCAMILILSASFVQIATEGGGYPAWVASKGITERHEWPTWCIYLILFLILISVIWIPLVAILRAFEIVLIDDTEKAWFPAKDLKEFHGIVEHSVTPAETLLFCIRDDGTEGLCCPTSTVEMEDEEDDDDK</sequence>
<feature type="binding site" evidence="9">
    <location>
        <position position="377"/>
    </location>
    <ligand>
        <name>Na(+)</name>
        <dbReference type="ChEBI" id="CHEBI:29101"/>
        <label>1</label>
    </ligand>
</feature>
<evidence type="ECO:0000256" key="2">
    <source>
        <dbReference type="ARBA" id="ARBA00006459"/>
    </source>
</evidence>
<feature type="region of interest" description="Disordered" evidence="11">
    <location>
        <begin position="1"/>
        <end position="21"/>
    </location>
</feature>
<dbReference type="Proteomes" id="UP001152759">
    <property type="component" value="Chromosome 3"/>
</dbReference>
<evidence type="ECO:0000256" key="9">
    <source>
        <dbReference type="PIRSR" id="PIRSR600175-1"/>
    </source>
</evidence>
<feature type="transmembrane region" description="Helical" evidence="12">
    <location>
        <begin position="371"/>
        <end position="392"/>
    </location>
</feature>
<keyword evidence="5 10" id="KW-0769">Symport</keyword>
<evidence type="ECO:0000256" key="7">
    <source>
        <dbReference type="ARBA" id="ARBA00023136"/>
    </source>
</evidence>
<dbReference type="PRINTS" id="PR00176">
    <property type="entry name" value="NANEUSMPORT"/>
</dbReference>
<feature type="binding site" evidence="9">
    <location>
        <position position="498"/>
    </location>
    <ligand>
        <name>Na(+)</name>
        <dbReference type="ChEBI" id="CHEBI:29101"/>
        <label>1</label>
    </ligand>
</feature>
<dbReference type="PRINTS" id="PR01206">
    <property type="entry name" value="ORPHTRNSPORT"/>
</dbReference>
<name>A0A9P0F3R1_BEMTA</name>
<dbReference type="KEGG" id="btab:109034144"/>
<keyword evidence="3 10" id="KW-0813">Transport</keyword>
<evidence type="ECO:0000256" key="11">
    <source>
        <dbReference type="SAM" id="MobiDB-lite"/>
    </source>
</evidence>
<feature type="transmembrane region" description="Helical" evidence="12">
    <location>
        <begin position="103"/>
        <end position="122"/>
    </location>
</feature>
<comment type="subcellular location">
    <subcellularLocation>
        <location evidence="1">Membrane</location>
        <topology evidence="1">Multi-pass membrane protein</topology>
    </subcellularLocation>
</comment>
<proteinExistence type="inferred from homology"/>
<keyword evidence="9" id="KW-0479">Metal-binding</keyword>
<feature type="transmembrane region" description="Helical" evidence="12">
    <location>
        <begin position="558"/>
        <end position="578"/>
    </location>
</feature>
<keyword evidence="14" id="KW-1185">Reference proteome</keyword>
<feature type="transmembrane region" description="Helical" evidence="12">
    <location>
        <begin position="260"/>
        <end position="277"/>
    </location>
</feature>
<feature type="transmembrane region" description="Helical" evidence="12">
    <location>
        <begin position="174"/>
        <end position="205"/>
    </location>
</feature>
<evidence type="ECO:0000256" key="10">
    <source>
        <dbReference type="RuleBase" id="RU003732"/>
    </source>
</evidence>
<feature type="transmembrane region" description="Helical" evidence="12">
    <location>
        <begin position="289"/>
        <end position="306"/>
    </location>
</feature>
<accession>A0A9P0F3R1</accession>
<evidence type="ECO:0000256" key="5">
    <source>
        <dbReference type="ARBA" id="ARBA00022847"/>
    </source>
</evidence>
<dbReference type="OrthoDB" id="6581954at2759"/>
<dbReference type="CDD" id="cd10332">
    <property type="entry name" value="SLC6sbd-B0AT-like"/>
    <property type="match status" value="1"/>
</dbReference>
<reference evidence="13" key="1">
    <citation type="submission" date="2021-12" db="EMBL/GenBank/DDBJ databases">
        <authorList>
            <person name="King R."/>
        </authorList>
    </citation>
    <scope>NUCLEOTIDE SEQUENCE</scope>
</reference>
<protein>
    <recommendedName>
        <fullName evidence="10">Transporter</fullName>
    </recommendedName>
</protein>
<feature type="transmembrane region" description="Helical" evidence="12">
    <location>
        <begin position="342"/>
        <end position="359"/>
    </location>
</feature>
<feature type="binding site" evidence="9">
    <location>
        <position position="118"/>
    </location>
    <ligand>
        <name>Na(+)</name>
        <dbReference type="ChEBI" id="CHEBI:29101"/>
        <label>1</label>
    </ligand>
</feature>
<dbReference type="GO" id="GO:0015293">
    <property type="term" value="F:symporter activity"/>
    <property type="evidence" value="ECO:0007669"/>
    <property type="project" value="UniProtKB-KW"/>
</dbReference>
<dbReference type="PROSITE" id="PS50267">
    <property type="entry name" value="NA_NEUROTRAN_SYMP_3"/>
    <property type="match status" value="1"/>
</dbReference>
<dbReference type="AlphaFoldDB" id="A0A9P0F3R1"/>
<evidence type="ECO:0000313" key="13">
    <source>
        <dbReference type="EMBL" id="CAH0387641.1"/>
    </source>
</evidence>
<feature type="binding site" evidence="9">
    <location>
        <position position="345"/>
    </location>
    <ligand>
        <name>Na(+)</name>
        <dbReference type="ChEBI" id="CHEBI:29101"/>
        <label>1</label>
    </ligand>
</feature>
<dbReference type="InterPro" id="IPR002438">
    <property type="entry name" value="Neutral_aa_SLC6"/>
</dbReference>
<dbReference type="InterPro" id="IPR000175">
    <property type="entry name" value="Na/ntran_symport"/>
</dbReference>
<dbReference type="PROSITE" id="PS00610">
    <property type="entry name" value="NA_NEUROTRAN_SYMP_1"/>
    <property type="match status" value="1"/>
</dbReference>
<evidence type="ECO:0000256" key="3">
    <source>
        <dbReference type="ARBA" id="ARBA00022448"/>
    </source>
</evidence>
<evidence type="ECO:0000256" key="6">
    <source>
        <dbReference type="ARBA" id="ARBA00022989"/>
    </source>
</evidence>
<dbReference type="GO" id="GO:0005886">
    <property type="term" value="C:plasma membrane"/>
    <property type="evidence" value="ECO:0007669"/>
    <property type="project" value="InterPro"/>
</dbReference>
<dbReference type="GO" id="GO:0046872">
    <property type="term" value="F:metal ion binding"/>
    <property type="evidence" value="ECO:0007669"/>
    <property type="project" value="UniProtKB-KW"/>
</dbReference>
<feature type="binding site" evidence="9">
    <location>
        <position position="114"/>
    </location>
    <ligand>
        <name>Na(+)</name>
        <dbReference type="ChEBI" id="CHEBI:29101"/>
        <label>1</label>
    </ligand>
</feature>
<keyword evidence="4 10" id="KW-0812">Transmembrane</keyword>
<evidence type="ECO:0000256" key="4">
    <source>
        <dbReference type="ARBA" id="ARBA00022692"/>
    </source>
</evidence>
<keyword evidence="9" id="KW-0915">Sodium</keyword>
<feature type="transmembrane region" description="Helical" evidence="12">
    <location>
        <begin position="483"/>
        <end position="504"/>
    </location>
</feature>
<dbReference type="GO" id="GO:0006865">
    <property type="term" value="P:amino acid transport"/>
    <property type="evidence" value="ECO:0007669"/>
    <property type="project" value="TreeGrafter"/>
</dbReference>
<dbReference type="PANTHER" id="PTHR11616">
    <property type="entry name" value="SODIUM/CHLORIDE DEPENDENT TRANSPORTER"/>
    <property type="match status" value="1"/>
</dbReference>
<keyword evidence="7 12" id="KW-0472">Membrane</keyword>
<feature type="transmembrane region" description="Helical" evidence="12">
    <location>
        <begin position="642"/>
        <end position="667"/>
    </location>
</feature>
<dbReference type="EMBL" id="OU963864">
    <property type="protein sequence ID" value="CAH0387641.1"/>
    <property type="molecule type" value="Genomic_DNA"/>
</dbReference>
<evidence type="ECO:0000256" key="1">
    <source>
        <dbReference type="ARBA" id="ARBA00004141"/>
    </source>
</evidence>
<keyword evidence="8" id="KW-0325">Glycoprotein</keyword>
<feature type="binding site" evidence="9">
    <location>
        <position position="113"/>
    </location>
    <ligand>
        <name>Na(+)</name>
        <dbReference type="ChEBI" id="CHEBI:29101"/>
        <label>1</label>
    </ligand>
</feature>
<dbReference type="Pfam" id="PF00209">
    <property type="entry name" value="SNF"/>
    <property type="match status" value="1"/>
</dbReference>
<keyword evidence="6 12" id="KW-1133">Transmembrane helix</keyword>
<comment type="similarity">
    <text evidence="2 10">Belongs to the sodium:neurotransmitter symporter (SNF) (TC 2.A.22) family.</text>
</comment>
<organism evidence="13 14">
    <name type="scientific">Bemisia tabaci</name>
    <name type="common">Sweetpotato whitefly</name>
    <name type="synonym">Aleurodes tabaci</name>
    <dbReference type="NCBI Taxonomy" id="7038"/>
    <lineage>
        <taxon>Eukaryota</taxon>
        <taxon>Metazoa</taxon>
        <taxon>Ecdysozoa</taxon>
        <taxon>Arthropoda</taxon>
        <taxon>Hexapoda</taxon>
        <taxon>Insecta</taxon>
        <taxon>Pterygota</taxon>
        <taxon>Neoptera</taxon>
        <taxon>Paraneoptera</taxon>
        <taxon>Hemiptera</taxon>
        <taxon>Sternorrhyncha</taxon>
        <taxon>Aleyrodoidea</taxon>
        <taxon>Aleyrodidae</taxon>
        <taxon>Aleyrodinae</taxon>
        <taxon>Bemisia</taxon>
    </lineage>
</organism>
<feature type="transmembrane region" description="Helical" evidence="12">
    <location>
        <begin position="599"/>
        <end position="622"/>
    </location>
</feature>
<feature type="binding site" evidence="9">
    <location>
        <position position="499"/>
    </location>
    <ligand>
        <name>Na(+)</name>
        <dbReference type="ChEBI" id="CHEBI:29101"/>
        <label>1</label>
    </ligand>
</feature>
<dbReference type="GO" id="GO:0035725">
    <property type="term" value="P:sodium ion transmembrane transport"/>
    <property type="evidence" value="ECO:0007669"/>
    <property type="project" value="TreeGrafter"/>
</dbReference>
<feature type="transmembrane region" description="Helical" evidence="12">
    <location>
        <begin position="134"/>
        <end position="154"/>
    </location>
</feature>
<feature type="binding site" evidence="9">
    <location>
        <position position="495"/>
    </location>
    <ligand>
        <name>Na(+)</name>
        <dbReference type="ChEBI" id="CHEBI:29101"/>
        <label>1</label>
    </ligand>
</feature>
<evidence type="ECO:0000313" key="14">
    <source>
        <dbReference type="Proteomes" id="UP001152759"/>
    </source>
</evidence>
<dbReference type="PANTHER" id="PTHR11616:SF182">
    <property type="entry name" value="TRANSPORTER"/>
    <property type="match status" value="1"/>
</dbReference>
<evidence type="ECO:0000256" key="12">
    <source>
        <dbReference type="SAM" id="Phobius"/>
    </source>
</evidence>
<dbReference type="InterPro" id="IPR037272">
    <property type="entry name" value="SNS_sf"/>
</dbReference>